<keyword evidence="2 3" id="KW-0413">Isomerase</keyword>
<dbReference type="SUPFAM" id="SSF55120">
    <property type="entry name" value="Pseudouridine synthase"/>
    <property type="match status" value="1"/>
</dbReference>
<dbReference type="PANTHER" id="PTHR47683:SF2">
    <property type="entry name" value="RNA-BINDING S4 DOMAIN-CONTAINING PROTEIN"/>
    <property type="match status" value="1"/>
</dbReference>
<dbReference type="OrthoDB" id="9807213at2"/>
<evidence type="ECO:0000256" key="3">
    <source>
        <dbReference type="RuleBase" id="RU003887"/>
    </source>
</evidence>
<name>A0A317C446_9GAMM</name>
<gene>
    <name evidence="5" type="ORF">DKW60_18355</name>
</gene>
<dbReference type="InterPro" id="IPR000748">
    <property type="entry name" value="PsdUridine_synth_RsuA/RluB/E/F"/>
</dbReference>
<dbReference type="Proteomes" id="UP000245539">
    <property type="component" value="Unassembled WGS sequence"/>
</dbReference>
<dbReference type="InterPro" id="IPR020103">
    <property type="entry name" value="PsdUridine_synth_cat_dom_sf"/>
</dbReference>
<evidence type="ECO:0000313" key="6">
    <source>
        <dbReference type="Proteomes" id="UP000245539"/>
    </source>
</evidence>
<evidence type="ECO:0000259" key="4">
    <source>
        <dbReference type="Pfam" id="PF00849"/>
    </source>
</evidence>
<proteinExistence type="inferred from homology"/>
<dbReference type="Pfam" id="PF00849">
    <property type="entry name" value="PseudoU_synth_2"/>
    <property type="match status" value="1"/>
</dbReference>
<evidence type="ECO:0000313" key="5">
    <source>
        <dbReference type="EMBL" id="PWQ93049.1"/>
    </source>
</evidence>
<accession>A0A317C446</accession>
<comment type="similarity">
    <text evidence="1 3">Belongs to the pseudouridine synthase RsuA family.</text>
</comment>
<dbReference type="InterPro" id="IPR020094">
    <property type="entry name" value="TruA/RsuA/RluB/E/F_N"/>
</dbReference>
<feature type="domain" description="Pseudouridine synthase RsuA/RluA-like" evidence="4">
    <location>
        <begin position="4"/>
        <end position="149"/>
    </location>
</feature>
<dbReference type="GO" id="GO:0009982">
    <property type="term" value="F:pseudouridine synthase activity"/>
    <property type="evidence" value="ECO:0007669"/>
    <property type="project" value="InterPro"/>
</dbReference>
<dbReference type="GO" id="GO:0003723">
    <property type="term" value="F:RNA binding"/>
    <property type="evidence" value="ECO:0007669"/>
    <property type="project" value="InterPro"/>
</dbReference>
<comment type="caution">
    <text evidence="5">The sequence shown here is derived from an EMBL/GenBank/DDBJ whole genome shotgun (WGS) entry which is preliminary data.</text>
</comment>
<evidence type="ECO:0000256" key="2">
    <source>
        <dbReference type="ARBA" id="ARBA00023235"/>
    </source>
</evidence>
<dbReference type="InterPro" id="IPR006145">
    <property type="entry name" value="PsdUridine_synth_RsuA/RluA"/>
</dbReference>
<reference evidence="5 6" key="1">
    <citation type="submission" date="2018-05" db="EMBL/GenBank/DDBJ databases">
        <title>Leucothrix arctica sp. nov., isolated from Arctic seawater.</title>
        <authorList>
            <person name="Choi A."/>
            <person name="Baek K."/>
        </authorList>
    </citation>
    <scope>NUCLEOTIDE SEQUENCE [LARGE SCALE GENOMIC DNA]</scope>
    <source>
        <strain evidence="5 6">JCM 18388</strain>
    </source>
</reference>
<keyword evidence="6" id="KW-1185">Reference proteome</keyword>
<dbReference type="GO" id="GO:0140098">
    <property type="term" value="F:catalytic activity, acting on RNA"/>
    <property type="evidence" value="ECO:0007669"/>
    <property type="project" value="UniProtKB-ARBA"/>
</dbReference>
<organism evidence="5 6">
    <name type="scientific">Leucothrix pacifica</name>
    <dbReference type="NCBI Taxonomy" id="1247513"/>
    <lineage>
        <taxon>Bacteria</taxon>
        <taxon>Pseudomonadati</taxon>
        <taxon>Pseudomonadota</taxon>
        <taxon>Gammaproteobacteria</taxon>
        <taxon>Thiotrichales</taxon>
        <taxon>Thiotrichaceae</taxon>
        <taxon>Leucothrix</taxon>
    </lineage>
</organism>
<evidence type="ECO:0000256" key="1">
    <source>
        <dbReference type="ARBA" id="ARBA00008348"/>
    </source>
</evidence>
<dbReference type="EMBL" id="QGKM01000069">
    <property type="protein sequence ID" value="PWQ93049.1"/>
    <property type="molecule type" value="Genomic_DNA"/>
</dbReference>
<dbReference type="RefSeq" id="WP_109839121.1">
    <property type="nucleotide sequence ID" value="NZ_QGKM01000069.1"/>
</dbReference>
<dbReference type="PROSITE" id="PS01149">
    <property type="entry name" value="PSI_RSU"/>
    <property type="match status" value="1"/>
</dbReference>
<dbReference type="Gene3D" id="3.30.70.580">
    <property type="entry name" value="Pseudouridine synthase I, catalytic domain, N-terminal subdomain"/>
    <property type="match status" value="1"/>
</dbReference>
<protein>
    <recommendedName>
        <fullName evidence="3">Pseudouridine synthase</fullName>
        <ecNumber evidence="3">5.4.99.-</ecNumber>
    </recommendedName>
</protein>
<dbReference type="GO" id="GO:0006364">
    <property type="term" value="P:rRNA processing"/>
    <property type="evidence" value="ECO:0007669"/>
    <property type="project" value="UniProtKB-ARBA"/>
</dbReference>
<dbReference type="InterPro" id="IPR018496">
    <property type="entry name" value="PsdUridine_synth_RsuA/RluB_CS"/>
</dbReference>
<sequence>MSKLILFNKPYGVLSQFTAEPGIKTLADYIQSPGCYPAGRLDKDSEGLILLTDDGKLQHRIANPAKKMSKCYWVQVEGEPNEQALQQLRDGVLLKDGLTKPAKARLLEPVPELWDRTPPVRVRKTVPDHWIELTIREGKNRQVRRMTAAVGMPTLRLIRYRIGSWTFDGLKNGEWRSETV</sequence>
<dbReference type="Gene3D" id="3.30.70.1560">
    <property type="entry name" value="Alpha-L RNA-binding motif"/>
    <property type="match status" value="1"/>
</dbReference>
<dbReference type="AlphaFoldDB" id="A0A317C446"/>
<dbReference type="InterPro" id="IPR042092">
    <property type="entry name" value="PsdUridine_s_RsuA/RluB/E/F_cat"/>
</dbReference>
<dbReference type="NCBIfam" id="TIGR00093">
    <property type="entry name" value="pseudouridine synthase"/>
    <property type="match status" value="1"/>
</dbReference>
<dbReference type="EC" id="5.4.99.-" evidence="3"/>
<dbReference type="PANTHER" id="PTHR47683">
    <property type="entry name" value="PSEUDOURIDINE SYNTHASE FAMILY PROTEIN-RELATED"/>
    <property type="match status" value="1"/>
</dbReference>
<dbReference type="GO" id="GO:0001522">
    <property type="term" value="P:pseudouridine synthesis"/>
    <property type="evidence" value="ECO:0007669"/>
    <property type="project" value="InterPro"/>
</dbReference>
<dbReference type="InterPro" id="IPR050343">
    <property type="entry name" value="RsuA_PseudoU_synthase"/>
</dbReference>